<protein>
    <submittedName>
        <fullName evidence="2">Hemerythrin domain-containing protein</fullName>
    </submittedName>
</protein>
<keyword evidence="3" id="KW-1185">Reference proteome</keyword>
<dbReference type="RefSeq" id="WP_344081714.1">
    <property type="nucleotide sequence ID" value="NZ_BAAALS010000013.1"/>
</dbReference>
<accession>A0ABN2KHJ6</accession>
<name>A0ABN2KHJ6_9ACTN</name>
<dbReference type="InterPro" id="IPR012312">
    <property type="entry name" value="Hemerythrin-like"/>
</dbReference>
<evidence type="ECO:0000313" key="3">
    <source>
        <dbReference type="Proteomes" id="UP001500655"/>
    </source>
</evidence>
<dbReference type="PANTHER" id="PTHR35585:SF1">
    <property type="entry name" value="HHE DOMAIN PROTEIN (AFU_ORTHOLOGUE AFUA_4G00730)"/>
    <property type="match status" value="1"/>
</dbReference>
<evidence type="ECO:0000259" key="1">
    <source>
        <dbReference type="Pfam" id="PF01814"/>
    </source>
</evidence>
<sequence>MTTAAEDIVDNLLAQHQQIKTLFAQVAAAQGPHKEELFHELVGLLAVHESVEESLVHPLAEDKLPDGEDVVPPRLAEEQEAKEELAKLYDLGVDHPDFDLRLTMLRDAVTAHAEAEEEFEFSRLREVVDADRLEKLTASMRAVSAMSPTRPHPNVPPKASANLLLGPPLAVFDRVRDALRDATKGA</sequence>
<proteinExistence type="predicted"/>
<feature type="domain" description="Hemerythrin-like" evidence="1">
    <location>
        <begin position="8"/>
        <end position="118"/>
    </location>
</feature>
<dbReference type="EMBL" id="BAAALS010000013">
    <property type="protein sequence ID" value="GAA1756329.1"/>
    <property type="molecule type" value="Genomic_DNA"/>
</dbReference>
<dbReference type="PANTHER" id="PTHR35585">
    <property type="entry name" value="HHE DOMAIN PROTEIN (AFU_ORTHOLOGUE AFUA_4G00730)"/>
    <property type="match status" value="1"/>
</dbReference>
<evidence type="ECO:0000313" key="2">
    <source>
        <dbReference type="EMBL" id="GAA1756329.1"/>
    </source>
</evidence>
<comment type="caution">
    <text evidence="2">The sequence shown here is derived from an EMBL/GenBank/DDBJ whole genome shotgun (WGS) entry which is preliminary data.</text>
</comment>
<dbReference type="Proteomes" id="UP001500655">
    <property type="component" value="Unassembled WGS sequence"/>
</dbReference>
<dbReference type="Pfam" id="PF01814">
    <property type="entry name" value="Hemerythrin"/>
    <property type="match status" value="1"/>
</dbReference>
<organism evidence="2 3">
    <name type="scientific">Luedemannella helvata</name>
    <dbReference type="NCBI Taxonomy" id="349315"/>
    <lineage>
        <taxon>Bacteria</taxon>
        <taxon>Bacillati</taxon>
        <taxon>Actinomycetota</taxon>
        <taxon>Actinomycetes</taxon>
        <taxon>Micromonosporales</taxon>
        <taxon>Micromonosporaceae</taxon>
        <taxon>Luedemannella</taxon>
    </lineage>
</organism>
<gene>
    <name evidence="2" type="ORF">GCM10009681_29370</name>
</gene>
<reference evidence="2 3" key="1">
    <citation type="journal article" date="2019" name="Int. J. Syst. Evol. Microbiol.">
        <title>The Global Catalogue of Microorganisms (GCM) 10K type strain sequencing project: providing services to taxonomists for standard genome sequencing and annotation.</title>
        <authorList>
            <consortium name="The Broad Institute Genomics Platform"/>
            <consortium name="The Broad Institute Genome Sequencing Center for Infectious Disease"/>
            <person name="Wu L."/>
            <person name="Ma J."/>
        </authorList>
    </citation>
    <scope>NUCLEOTIDE SEQUENCE [LARGE SCALE GENOMIC DNA]</scope>
    <source>
        <strain evidence="2 3">JCM 13249</strain>
    </source>
</reference>